<accession>A0AAD5C2S6</accession>
<gene>
    <name evidence="1" type="ORF">M8C21_028629</name>
</gene>
<dbReference type="EMBL" id="JAMZMK010009897">
    <property type="protein sequence ID" value="KAI7733844.1"/>
    <property type="molecule type" value="Genomic_DNA"/>
</dbReference>
<protein>
    <submittedName>
        <fullName evidence="1">Uncharacterized protein</fullName>
    </submittedName>
</protein>
<reference evidence="1" key="1">
    <citation type="submission" date="2022-06" db="EMBL/GenBank/DDBJ databases">
        <title>Uncovering the hologenomic basis of an extraordinary plant invasion.</title>
        <authorList>
            <person name="Bieker V.C."/>
            <person name="Martin M.D."/>
            <person name="Gilbert T."/>
            <person name="Hodgins K."/>
            <person name="Battlay P."/>
            <person name="Petersen B."/>
            <person name="Wilson J."/>
        </authorList>
    </citation>
    <scope>NUCLEOTIDE SEQUENCE</scope>
    <source>
        <strain evidence="1">AA19_3_7</strain>
        <tissue evidence="1">Leaf</tissue>
    </source>
</reference>
<evidence type="ECO:0000313" key="1">
    <source>
        <dbReference type="EMBL" id="KAI7733844.1"/>
    </source>
</evidence>
<evidence type="ECO:0000313" key="2">
    <source>
        <dbReference type="Proteomes" id="UP001206925"/>
    </source>
</evidence>
<keyword evidence="2" id="KW-1185">Reference proteome</keyword>
<dbReference type="AlphaFoldDB" id="A0AAD5C2S6"/>
<sequence>MKYYGGVIVCPVHIHFIGFMEDELLDEQFKRLDWSIRAEFFLDAIVGSYSVRVKHKQMDRRDTSGFVSGGAMYSVYVDS</sequence>
<organism evidence="1 2">
    <name type="scientific">Ambrosia artemisiifolia</name>
    <name type="common">Common ragweed</name>
    <dbReference type="NCBI Taxonomy" id="4212"/>
    <lineage>
        <taxon>Eukaryota</taxon>
        <taxon>Viridiplantae</taxon>
        <taxon>Streptophyta</taxon>
        <taxon>Embryophyta</taxon>
        <taxon>Tracheophyta</taxon>
        <taxon>Spermatophyta</taxon>
        <taxon>Magnoliopsida</taxon>
        <taxon>eudicotyledons</taxon>
        <taxon>Gunneridae</taxon>
        <taxon>Pentapetalae</taxon>
        <taxon>asterids</taxon>
        <taxon>campanulids</taxon>
        <taxon>Asterales</taxon>
        <taxon>Asteraceae</taxon>
        <taxon>Asteroideae</taxon>
        <taxon>Heliantheae alliance</taxon>
        <taxon>Heliantheae</taxon>
        <taxon>Ambrosia</taxon>
    </lineage>
</organism>
<comment type="caution">
    <text evidence="1">The sequence shown here is derived from an EMBL/GenBank/DDBJ whole genome shotgun (WGS) entry which is preliminary data.</text>
</comment>
<name>A0AAD5C2S6_AMBAR</name>
<proteinExistence type="predicted"/>
<dbReference type="Proteomes" id="UP001206925">
    <property type="component" value="Unassembled WGS sequence"/>
</dbReference>